<evidence type="ECO:0000313" key="2">
    <source>
        <dbReference type="EMBL" id="MBE2999584.1"/>
    </source>
</evidence>
<dbReference type="RefSeq" id="WP_193122220.1">
    <property type="nucleotide sequence ID" value="NZ_JADBGI010000010.1"/>
</dbReference>
<evidence type="ECO:0000313" key="3">
    <source>
        <dbReference type="Proteomes" id="UP000806528"/>
    </source>
</evidence>
<name>A0ABR9P6Z1_9ACTN</name>
<dbReference type="Proteomes" id="UP000806528">
    <property type="component" value="Unassembled WGS sequence"/>
</dbReference>
<keyword evidence="1" id="KW-0732">Signal</keyword>
<protein>
    <submittedName>
        <fullName evidence="2">Uncharacterized protein</fullName>
    </submittedName>
</protein>
<keyword evidence="3" id="KW-1185">Reference proteome</keyword>
<proteinExistence type="predicted"/>
<feature type="signal peptide" evidence="1">
    <location>
        <begin position="1"/>
        <end position="29"/>
    </location>
</feature>
<comment type="caution">
    <text evidence="2">The sequence shown here is derived from an EMBL/GenBank/DDBJ whole genome shotgun (WGS) entry which is preliminary data.</text>
</comment>
<feature type="chain" id="PRO_5047170717" evidence="1">
    <location>
        <begin position="30"/>
        <end position="83"/>
    </location>
</feature>
<dbReference type="EMBL" id="JADBGI010000010">
    <property type="protein sequence ID" value="MBE2999584.1"/>
    <property type="molecule type" value="Genomic_DNA"/>
</dbReference>
<accession>A0ABR9P6Z1</accession>
<organism evidence="2 3">
    <name type="scientific">Nocardiopsis coralli</name>
    <dbReference type="NCBI Taxonomy" id="2772213"/>
    <lineage>
        <taxon>Bacteria</taxon>
        <taxon>Bacillati</taxon>
        <taxon>Actinomycetota</taxon>
        <taxon>Actinomycetes</taxon>
        <taxon>Streptosporangiales</taxon>
        <taxon>Nocardiopsidaceae</taxon>
        <taxon>Nocardiopsis</taxon>
    </lineage>
</organism>
<sequence length="83" mass="8426">MGKKMLRRAAVVAAAVPALALGAPALAMADSYYGSEASGAGPDGAWQSQTGAYAGEHGTWWYHSHEWANENGAGSSETVTGTG</sequence>
<evidence type="ECO:0000256" key="1">
    <source>
        <dbReference type="SAM" id="SignalP"/>
    </source>
</evidence>
<reference evidence="2 3" key="1">
    <citation type="submission" date="2020-09" db="EMBL/GenBank/DDBJ databases">
        <title>Diversity and distribution of actinomycetes associated with coral in the coast of Hainan.</title>
        <authorList>
            <person name="Li F."/>
        </authorList>
    </citation>
    <scope>NUCLEOTIDE SEQUENCE [LARGE SCALE GENOMIC DNA]</scope>
    <source>
        <strain evidence="2 3">HNM0947</strain>
    </source>
</reference>
<gene>
    <name evidence="2" type="ORF">IDM40_12825</name>
</gene>